<evidence type="ECO:0000313" key="2">
    <source>
        <dbReference type="Proteomes" id="UP000291981"/>
    </source>
</evidence>
<sequence>MLGLFPCFVGNNGLGKKEKEKFKEIPVDVRVVVIDRNHNDADIDLWVVDPTNEKKETIIVRLDQEEDVMEFGTLKQNNLFRFAVAGLLWSRSVAI</sequence>
<dbReference type="OrthoDB" id="9768177at2"/>
<accession>A0A4Q8QD66</accession>
<dbReference type="EMBL" id="SGIU01000002">
    <property type="protein sequence ID" value="TAI47634.1"/>
    <property type="molecule type" value="Genomic_DNA"/>
</dbReference>
<reference evidence="1 2" key="1">
    <citation type="submission" date="2019-02" db="EMBL/GenBank/DDBJ databases">
        <title>Draft genome sequence of Muricauda sp. 176CP4-71.</title>
        <authorList>
            <person name="Park J.-S."/>
        </authorList>
    </citation>
    <scope>NUCLEOTIDE SEQUENCE [LARGE SCALE GENOMIC DNA]</scope>
    <source>
        <strain evidence="1 2">176CP4-71</strain>
    </source>
</reference>
<organism evidence="1 2">
    <name type="scientific">Flagellimonas allohymeniacidonis</name>
    <dbReference type="NCBI Taxonomy" id="2517819"/>
    <lineage>
        <taxon>Bacteria</taxon>
        <taxon>Pseudomonadati</taxon>
        <taxon>Bacteroidota</taxon>
        <taxon>Flavobacteriia</taxon>
        <taxon>Flavobacteriales</taxon>
        <taxon>Flavobacteriaceae</taxon>
        <taxon>Flagellimonas</taxon>
    </lineage>
</organism>
<dbReference type="AlphaFoldDB" id="A0A4Q8QD66"/>
<dbReference type="Proteomes" id="UP000291981">
    <property type="component" value="Unassembled WGS sequence"/>
</dbReference>
<gene>
    <name evidence="1" type="ORF">EW142_13300</name>
</gene>
<name>A0A4Q8QD66_9FLAO</name>
<proteinExistence type="predicted"/>
<evidence type="ECO:0000313" key="1">
    <source>
        <dbReference type="EMBL" id="TAI47634.1"/>
    </source>
</evidence>
<dbReference type="RefSeq" id="WP_130614613.1">
    <property type="nucleotide sequence ID" value="NZ_SGIU01000002.1"/>
</dbReference>
<comment type="caution">
    <text evidence="1">The sequence shown here is derived from an EMBL/GenBank/DDBJ whole genome shotgun (WGS) entry which is preliminary data.</text>
</comment>
<protein>
    <submittedName>
        <fullName evidence="1">Uncharacterized protein</fullName>
    </submittedName>
</protein>
<keyword evidence="2" id="KW-1185">Reference proteome</keyword>